<dbReference type="PRINTS" id="PR01270">
    <property type="entry name" value="HDASUPER"/>
</dbReference>
<evidence type="ECO:0000313" key="6">
    <source>
        <dbReference type="Ensembl" id="ENSAMXP00005047941.1"/>
    </source>
</evidence>
<dbReference type="Ensembl" id="ENSAMXT00005052024.1">
    <property type="protein sequence ID" value="ENSAMXP00005047941.1"/>
    <property type="gene ID" value="ENSAMXG00005021884.1"/>
</dbReference>
<name>A0A8B9RJV1_ASTMX</name>
<protein>
    <submittedName>
        <fullName evidence="6">Histone deacetylase 10</fullName>
    </submittedName>
</protein>
<organism evidence="6 7">
    <name type="scientific">Astyanax mexicanus</name>
    <name type="common">Blind cave fish</name>
    <name type="synonym">Astyanax fasciatus mexicanus</name>
    <dbReference type="NCBI Taxonomy" id="7994"/>
    <lineage>
        <taxon>Eukaryota</taxon>
        <taxon>Metazoa</taxon>
        <taxon>Chordata</taxon>
        <taxon>Craniata</taxon>
        <taxon>Vertebrata</taxon>
        <taxon>Euteleostomi</taxon>
        <taxon>Actinopterygii</taxon>
        <taxon>Neopterygii</taxon>
        <taxon>Teleostei</taxon>
        <taxon>Ostariophysi</taxon>
        <taxon>Characiformes</taxon>
        <taxon>Characoidei</taxon>
        <taxon>Acestrorhamphidae</taxon>
        <taxon>Acestrorhamphinae</taxon>
        <taxon>Astyanax</taxon>
    </lineage>
</organism>
<dbReference type="PANTHER" id="PTHR10625:SF43">
    <property type="entry name" value="POLYAMINE DEACETYLASE HDAC10"/>
    <property type="match status" value="1"/>
</dbReference>
<keyword evidence="4" id="KW-0539">Nucleus</keyword>
<dbReference type="SUPFAM" id="SSF52768">
    <property type="entry name" value="Arginase/deacetylase"/>
    <property type="match status" value="1"/>
</dbReference>
<evidence type="ECO:0000256" key="2">
    <source>
        <dbReference type="ARBA" id="ARBA00007738"/>
    </source>
</evidence>
<evidence type="ECO:0000256" key="3">
    <source>
        <dbReference type="ARBA" id="ARBA00022801"/>
    </source>
</evidence>
<evidence type="ECO:0000256" key="1">
    <source>
        <dbReference type="ARBA" id="ARBA00004123"/>
    </source>
</evidence>
<keyword evidence="3" id="KW-0378">Hydrolase</keyword>
<comment type="similarity">
    <text evidence="2">Belongs to the histone deacetylase family. HD type 2 subfamily.</text>
</comment>
<dbReference type="GO" id="GO:0016787">
    <property type="term" value="F:hydrolase activity"/>
    <property type="evidence" value="ECO:0007669"/>
    <property type="project" value="UniProtKB-KW"/>
</dbReference>
<dbReference type="GO" id="GO:0005634">
    <property type="term" value="C:nucleus"/>
    <property type="evidence" value="ECO:0007669"/>
    <property type="project" value="UniProtKB-SubCell"/>
</dbReference>
<evidence type="ECO:0000313" key="7">
    <source>
        <dbReference type="Proteomes" id="UP000694621"/>
    </source>
</evidence>
<dbReference type="GO" id="GO:0040029">
    <property type="term" value="P:epigenetic regulation of gene expression"/>
    <property type="evidence" value="ECO:0007669"/>
    <property type="project" value="TreeGrafter"/>
</dbReference>
<feature type="domain" description="Histone deacetylase" evidence="5">
    <location>
        <begin position="27"/>
        <end position="303"/>
    </location>
</feature>
<sequence length="423" mass="47031">MSGTALIYDEEMSRYQLLWDDPVCAIEIPERLTRSYEAVKSAGLEKRCVPVSVREGTEEEILLYHSKEYLEQVKQTPSMSVEELKTFTQQFGDVYFHPNIYNCAKLAIGATLQLVDSVMKGKVRNGMALVRPPGHHSQRSAANGFCVFNNVAIAALYAKKHYNLNRVLIVDWDVHHGQGVQYCFEEDPSVLYFSWHRYEHKSFWPNLDESDYNTVGKGKGTGFNINVPWNKVGMTNSDYLSVFFHVLLPAAYEFDPELVLVSAGFDSAIGDPEGHMCATPEIFGHLTHLLMSLARGKLCVVLEVRVTYSTLSSVRTPAHAALPSSCRSSEGAKLLPPGGASVMQAVIGLLLPLAYEFSPDLVLQVLTSSSGLEMPVWAQVSSLLQGLAQGRTLALLQTVLLIYEHLEVDYSCYSNTLLPLWTV</sequence>
<evidence type="ECO:0000259" key="5">
    <source>
        <dbReference type="Pfam" id="PF00850"/>
    </source>
</evidence>
<dbReference type="InterPro" id="IPR023696">
    <property type="entry name" value="Ureohydrolase_dom_sf"/>
</dbReference>
<reference evidence="6" key="1">
    <citation type="submission" date="2025-08" db="UniProtKB">
        <authorList>
            <consortium name="Ensembl"/>
        </authorList>
    </citation>
    <scope>IDENTIFICATION</scope>
</reference>
<dbReference type="PANTHER" id="PTHR10625">
    <property type="entry name" value="HISTONE DEACETYLASE HDAC1-RELATED"/>
    <property type="match status" value="1"/>
</dbReference>
<dbReference type="Proteomes" id="UP000694621">
    <property type="component" value="Unplaced"/>
</dbReference>
<comment type="subcellular location">
    <subcellularLocation>
        <location evidence="1">Nucleus</location>
    </subcellularLocation>
</comment>
<evidence type="ECO:0000256" key="4">
    <source>
        <dbReference type="ARBA" id="ARBA00023242"/>
    </source>
</evidence>
<proteinExistence type="inferred from homology"/>
<dbReference type="InterPro" id="IPR023801">
    <property type="entry name" value="His_deacetylse_dom"/>
</dbReference>
<dbReference type="InterPro" id="IPR037138">
    <property type="entry name" value="His_deacetylse_dom_sf"/>
</dbReference>
<dbReference type="Pfam" id="PF00850">
    <property type="entry name" value="Hist_deacetyl"/>
    <property type="match status" value="1"/>
</dbReference>
<dbReference type="FunFam" id="3.40.800.20:FF:000005">
    <property type="entry name" value="histone deacetylase 6"/>
    <property type="match status" value="1"/>
</dbReference>
<dbReference type="AlphaFoldDB" id="A0A8B9RJV1"/>
<dbReference type="GO" id="GO:0019213">
    <property type="term" value="F:deacetylase activity"/>
    <property type="evidence" value="ECO:0007669"/>
    <property type="project" value="TreeGrafter"/>
</dbReference>
<dbReference type="Gene3D" id="3.40.800.20">
    <property type="entry name" value="Histone deacetylase domain"/>
    <property type="match status" value="1"/>
</dbReference>
<dbReference type="InterPro" id="IPR000286">
    <property type="entry name" value="HDACs"/>
</dbReference>
<accession>A0A8B9RJV1</accession>